<proteinExistence type="predicted"/>
<dbReference type="InterPro" id="IPR011009">
    <property type="entry name" value="Kinase-like_dom_sf"/>
</dbReference>
<dbReference type="EMBL" id="JYDR01000008">
    <property type="protein sequence ID" value="KRY77157.1"/>
    <property type="molecule type" value="Genomic_DNA"/>
</dbReference>
<dbReference type="Gene3D" id="1.10.510.10">
    <property type="entry name" value="Transferase(Phosphotransferase) domain 1"/>
    <property type="match status" value="1"/>
</dbReference>
<organism evidence="2 3">
    <name type="scientific">Trichinella pseudospiralis</name>
    <name type="common">Parasitic roundworm</name>
    <dbReference type="NCBI Taxonomy" id="6337"/>
    <lineage>
        <taxon>Eukaryota</taxon>
        <taxon>Metazoa</taxon>
        <taxon>Ecdysozoa</taxon>
        <taxon>Nematoda</taxon>
        <taxon>Enoplea</taxon>
        <taxon>Dorylaimia</taxon>
        <taxon>Trichinellida</taxon>
        <taxon>Trichinellidae</taxon>
        <taxon>Trichinella</taxon>
    </lineage>
</organism>
<dbReference type="PROSITE" id="PS50011">
    <property type="entry name" value="PROTEIN_KINASE_DOM"/>
    <property type="match status" value="1"/>
</dbReference>
<dbReference type="GO" id="GO:0005524">
    <property type="term" value="F:ATP binding"/>
    <property type="evidence" value="ECO:0007669"/>
    <property type="project" value="InterPro"/>
</dbReference>
<dbReference type="AlphaFoldDB" id="A0A0V1ETY8"/>
<comment type="caution">
    <text evidence="2">The sequence shown here is derived from an EMBL/GenBank/DDBJ whole genome shotgun (WGS) entry which is preliminary data.</text>
</comment>
<dbReference type="InterPro" id="IPR000719">
    <property type="entry name" value="Prot_kinase_dom"/>
</dbReference>
<feature type="domain" description="Protein kinase" evidence="1">
    <location>
        <begin position="27"/>
        <end position="312"/>
    </location>
</feature>
<dbReference type="SUPFAM" id="SSF56112">
    <property type="entry name" value="Protein kinase-like (PK-like)"/>
    <property type="match status" value="1"/>
</dbReference>
<dbReference type="GO" id="GO:0004672">
    <property type="term" value="F:protein kinase activity"/>
    <property type="evidence" value="ECO:0007669"/>
    <property type="project" value="InterPro"/>
</dbReference>
<dbReference type="SMART" id="SM00220">
    <property type="entry name" value="S_TKc"/>
    <property type="match status" value="1"/>
</dbReference>
<dbReference type="InterPro" id="IPR050235">
    <property type="entry name" value="CK1_Ser-Thr_kinase"/>
</dbReference>
<sequence>LFNLWSHSCRWAMENVFEIGDVVNCCWKVDHVIGTGSYGRVHLVRRVDEEIEGAMKVEKNQQQGNLIKEQILLHLLSDKKHALRLYDQGMVNNFAFIVMQLAGPNLNILRQQMPNRRFSIKTVCLIGIQVVEALKDLHEAGYVHRDVKPANCAMGLTEDCSKTLYLFDFGLAKEFITTFKAEKKLNGSFVGTRQYCSPNVHRCKIYGRHDDLWSMVYMLVELYNGRLPWRGVSCKNETLKKKESQDFIVLLSRMSVRMLDMVNVLSMMTFENKPNYTWFIKQFKGILKDNNIDENEVSFDWQISTNNLKQVI</sequence>
<dbReference type="PANTHER" id="PTHR11909">
    <property type="entry name" value="CASEIN KINASE-RELATED"/>
    <property type="match status" value="1"/>
</dbReference>
<gene>
    <name evidence="2" type="primary">Ttbk1</name>
    <name evidence="2" type="ORF">T4A_4440</name>
</gene>
<accession>A0A0V1ETY8</accession>
<evidence type="ECO:0000313" key="2">
    <source>
        <dbReference type="EMBL" id="KRY77157.1"/>
    </source>
</evidence>
<reference evidence="2 3" key="1">
    <citation type="submission" date="2015-01" db="EMBL/GenBank/DDBJ databases">
        <title>Evolution of Trichinella species and genotypes.</title>
        <authorList>
            <person name="Korhonen P.K."/>
            <person name="Edoardo P."/>
            <person name="Giuseppe L.R."/>
            <person name="Gasser R.B."/>
        </authorList>
    </citation>
    <scope>NUCLEOTIDE SEQUENCE [LARGE SCALE GENOMIC DNA]</scope>
    <source>
        <strain evidence="2">ISS13</strain>
    </source>
</reference>
<name>A0A0V1ETY8_TRIPS</name>
<dbReference type="Proteomes" id="UP000054632">
    <property type="component" value="Unassembled WGS sequence"/>
</dbReference>
<evidence type="ECO:0000259" key="1">
    <source>
        <dbReference type="PROSITE" id="PS50011"/>
    </source>
</evidence>
<evidence type="ECO:0000313" key="3">
    <source>
        <dbReference type="Proteomes" id="UP000054632"/>
    </source>
</evidence>
<protein>
    <submittedName>
        <fullName evidence="2">Tau-tubulin kinase 1</fullName>
    </submittedName>
</protein>
<keyword evidence="2" id="KW-0808">Transferase</keyword>
<keyword evidence="2" id="KW-0418">Kinase</keyword>
<feature type="non-terminal residue" evidence="2">
    <location>
        <position position="1"/>
    </location>
</feature>
<dbReference type="Pfam" id="PF00069">
    <property type="entry name" value="Pkinase"/>
    <property type="match status" value="1"/>
</dbReference>